<evidence type="ECO:0000256" key="2">
    <source>
        <dbReference type="ARBA" id="ARBA00022448"/>
    </source>
</evidence>
<reference evidence="6 7" key="1">
    <citation type="submission" date="2019-02" db="EMBL/GenBank/DDBJ databases">
        <title>Pseudomonas spp from wheat grain.</title>
        <authorList>
            <person name="Cho G.-S."/>
            <person name="Franz C.M.A.P."/>
        </authorList>
    </citation>
    <scope>NUCLEOTIDE SEQUENCE [LARGE SCALE GENOMIC DNA]</scope>
    <source>
        <strain evidence="6 7">133NRW</strain>
    </source>
</reference>
<organism evidence="6 7">
    <name type="scientific">Pseudomonas orientalis</name>
    <dbReference type="NCBI Taxonomy" id="76758"/>
    <lineage>
        <taxon>Bacteria</taxon>
        <taxon>Pseudomonadati</taxon>
        <taxon>Pseudomonadota</taxon>
        <taxon>Gammaproteobacteria</taxon>
        <taxon>Pseudomonadales</taxon>
        <taxon>Pseudomonadaceae</taxon>
        <taxon>Pseudomonas</taxon>
    </lineage>
</organism>
<dbReference type="Pfam" id="PF06188">
    <property type="entry name" value="HrpE"/>
    <property type="match status" value="1"/>
</dbReference>
<accession>A0A4V2DXM9</accession>
<keyword evidence="2" id="KW-0813">Transport</keyword>
<evidence type="ECO:0000256" key="1">
    <source>
        <dbReference type="ARBA" id="ARBA00004496"/>
    </source>
</evidence>
<dbReference type="InterPro" id="IPR009335">
    <property type="entry name" value="T3SS_HrpE/ATPase_suE"/>
</dbReference>
<dbReference type="GO" id="GO:0005737">
    <property type="term" value="C:cytoplasm"/>
    <property type="evidence" value="ECO:0007669"/>
    <property type="project" value="UniProtKB-SubCell"/>
</dbReference>
<keyword evidence="4" id="KW-0653">Protein transport</keyword>
<gene>
    <name evidence="6" type="ORF">EUX57_13970</name>
</gene>
<name>A0A4V2DXM9_9PSED</name>
<comment type="caution">
    <text evidence="6">The sequence shown here is derived from an EMBL/GenBank/DDBJ whole genome shotgun (WGS) entry which is preliminary data.</text>
</comment>
<sequence length="205" mass="22957">MLCRRTINSPGGAPPLAGSLISREALASYTQAGDVIEQAKAGAKQLLREAHEQRKNLLEKAGLEIWQRADAQLKRWEAERQALCDNLEHYATSIANQTIQLLLEETPHIQRIGALIKQLLACHIPAIKATLVCHPHELETVRQYLDSGGNVHWTLRADNTIKPQTLILNTDEGDFRIDWISMVNAVMKNDESLPVESGRDTFHDI</sequence>
<evidence type="ECO:0000256" key="4">
    <source>
        <dbReference type="ARBA" id="ARBA00022927"/>
    </source>
</evidence>
<dbReference type="InterPro" id="IPR012842">
    <property type="entry name" value="T3SS_SctL/SctL2"/>
</dbReference>
<dbReference type="AlphaFoldDB" id="A0A4V2DXM9"/>
<protein>
    <submittedName>
        <fullName evidence="6">HrpE/YscL family type III secretion apparatus protein</fullName>
    </submittedName>
</protein>
<proteinExistence type="inferred from homology"/>
<evidence type="ECO:0000313" key="6">
    <source>
        <dbReference type="EMBL" id="RZI31120.1"/>
    </source>
</evidence>
<comment type="subcellular location">
    <subcellularLocation>
        <location evidence="1">Cytoplasm</location>
    </subcellularLocation>
</comment>
<evidence type="ECO:0000256" key="3">
    <source>
        <dbReference type="ARBA" id="ARBA00022490"/>
    </source>
</evidence>
<dbReference type="RefSeq" id="WP_065896523.1">
    <property type="nucleotide sequence ID" value="NZ_SGFE01000024.1"/>
</dbReference>
<dbReference type="Proteomes" id="UP000293369">
    <property type="component" value="Unassembled WGS sequence"/>
</dbReference>
<dbReference type="GO" id="GO:0030254">
    <property type="term" value="P:protein secretion by the type III secretion system"/>
    <property type="evidence" value="ECO:0007669"/>
    <property type="project" value="InterPro"/>
</dbReference>
<evidence type="ECO:0000313" key="7">
    <source>
        <dbReference type="Proteomes" id="UP000293369"/>
    </source>
</evidence>
<dbReference type="NCBIfam" id="TIGR02499">
    <property type="entry name" value="HrpE_YscL_not"/>
    <property type="match status" value="1"/>
</dbReference>
<comment type="similarity">
    <text evidence="5">Belongs to the SctL stator family.</text>
</comment>
<dbReference type="EMBL" id="SGFE01000024">
    <property type="protein sequence ID" value="RZI31120.1"/>
    <property type="molecule type" value="Genomic_DNA"/>
</dbReference>
<evidence type="ECO:0000256" key="5">
    <source>
        <dbReference type="ARBA" id="ARBA00024335"/>
    </source>
</evidence>
<keyword evidence="3" id="KW-0963">Cytoplasm</keyword>